<evidence type="ECO:0000313" key="2">
    <source>
        <dbReference type="EMBL" id="KAJ4486632.1"/>
    </source>
</evidence>
<organism evidence="2 3">
    <name type="scientific">Lentinula lateritia</name>
    <dbReference type="NCBI Taxonomy" id="40482"/>
    <lineage>
        <taxon>Eukaryota</taxon>
        <taxon>Fungi</taxon>
        <taxon>Dikarya</taxon>
        <taxon>Basidiomycota</taxon>
        <taxon>Agaricomycotina</taxon>
        <taxon>Agaricomycetes</taxon>
        <taxon>Agaricomycetidae</taxon>
        <taxon>Agaricales</taxon>
        <taxon>Marasmiineae</taxon>
        <taxon>Omphalotaceae</taxon>
        <taxon>Lentinula</taxon>
    </lineage>
</organism>
<dbReference type="EMBL" id="JANVFS010000010">
    <property type="protein sequence ID" value="KAJ4486632.1"/>
    <property type="molecule type" value="Genomic_DNA"/>
</dbReference>
<protein>
    <submittedName>
        <fullName evidence="2">Uncharacterized protein</fullName>
    </submittedName>
</protein>
<reference evidence="2" key="1">
    <citation type="submission" date="2022-08" db="EMBL/GenBank/DDBJ databases">
        <authorList>
            <consortium name="DOE Joint Genome Institute"/>
            <person name="Min B."/>
            <person name="Riley R."/>
            <person name="Sierra-Patev S."/>
            <person name="Naranjo-Ortiz M."/>
            <person name="Looney B."/>
            <person name="Konkel Z."/>
            <person name="Slot J.C."/>
            <person name="Sakamoto Y."/>
            <person name="Steenwyk J.L."/>
            <person name="Rokas A."/>
            <person name="Carro J."/>
            <person name="Camarero S."/>
            <person name="Ferreira P."/>
            <person name="Molpeceres G."/>
            <person name="Ruiz-Duenas F.J."/>
            <person name="Serrano A."/>
            <person name="Henrissat B."/>
            <person name="Drula E."/>
            <person name="Hughes K.W."/>
            <person name="Mata J.L."/>
            <person name="Ishikawa N.K."/>
            <person name="Vargas-Isla R."/>
            <person name="Ushijima S."/>
            <person name="Smith C.A."/>
            <person name="Ahrendt S."/>
            <person name="Andreopoulos W."/>
            <person name="He G."/>
            <person name="Labutti K."/>
            <person name="Lipzen A."/>
            <person name="Ng V."/>
            <person name="Sandor L."/>
            <person name="Barry K."/>
            <person name="Martinez A.T."/>
            <person name="Xiao Y."/>
            <person name="Gibbons J.G."/>
            <person name="Terashima K."/>
            <person name="Hibbett D.S."/>
            <person name="Grigoriev I.V."/>
        </authorList>
    </citation>
    <scope>NUCLEOTIDE SEQUENCE</scope>
    <source>
        <strain evidence="2">Sp2 HRB7682 ss15</strain>
    </source>
</reference>
<feature type="region of interest" description="Disordered" evidence="1">
    <location>
        <begin position="1"/>
        <end position="22"/>
    </location>
</feature>
<reference evidence="2" key="2">
    <citation type="journal article" date="2023" name="Proc. Natl. Acad. Sci. U.S.A.">
        <title>A global phylogenomic analysis of the shiitake genus Lentinula.</title>
        <authorList>
            <person name="Sierra-Patev S."/>
            <person name="Min B."/>
            <person name="Naranjo-Ortiz M."/>
            <person name="Looney B."/>
            <person name="Konkel Z."/>
            <person name="Slot J.C."/>
            <person name="Sakamoto Y."/>
            <person name="Steenwyk J.L."/>
            <person name="Rokas A."/>
            <person name="Carro J."/>
            <person name="Camarero S."/>
            <person name="Ferreira P."/>
            <person name="Molpeceres G."/>
            <person name="Ruiz-Duenas F.J."/>
            <person name="Serrano A."/>
            <person name="Henrissat B."/>
            <person name="Drula E."/>
            <person name="Hughes K.W."/>
            <person name="Mata J.L."/>
            <person name="Ishikawa N.K."/>
            <person name="Vargas-Isla R."/>
            <person name="Ushijima S."/>
            <person name="Smith C.A."/>
            <person name="Donoghue J."/>
            <person name="Ahrendt S."/>
            <person name="Andreopoulos W."/>
            <person name="He G."/>
            <person name="LaButti K."/>
            <person name="Lipzen A."/>
            <person name="Ng V."/>
            <person name="Riley R."/>
            <person name="Sandor L."/>
            <person name="Barry K."/>
            <person name="Martinez A.T."/>
            <person name="Xiao Y."/>
            <person name="Gibbons J.G."/>
            <person name="Terashima K."/>
            <person name="Grigoriev I.V."/>
            <person name="Hibbett D."/>
        </authorList>
    </citation>
    <scope>NUCLEOTIDE SEQUENCE</scope>
    <source>
        <strain evidence="2">Sp2 HRB7682 ss15</strain>
    </source>
</reference>
<accession>A0A9W9API7</accession>
<evidence type="ECO:0000256" key="1">
    <source>
        <dbReference type="SAM" id="MobiDB-lite"/>
    </source>
</evidence>
<evidence type="ECO:0000313" key="3">
    <source>
        <dbReference type="Proteomes" id="UP001150238"/>
    </source>
</evidence>
<dbReference type="Proteomes" id="UP001150238">
    <property type="component" value="Unassembled WGS sequence"/>
</dbReference>
<dbReference type="AlphaFoldDB" id="A0A9W9API7"/>
<name>A0A9W9API7_9AGAR</name>
<proteinExistence type="predicted"/>
<gene>
    <name evidence="2" type="ORF">C8J55DRAFT_558647</name>
</gene>
<comment type="caution">
    <text evidence="2">The sequence shown here is derived from an EMBL/GenBank/DDBJ whole genome shotgun (WGS) entry which is preliminary data.</text>
</comment>
<sequence>MTSLFVDQMLSPPSAKPQQRKHPEQALIFALGAFVTGEHSPASILALASIHVLQMSDAEFDGETFTWNVASGAEVNIALNSADYDIAQECLTL</sequence>